<reference evidence="1 2" key="1">
    <citation type="submission" date="2016-03" db="EMBL/GenBank/DDBJ databases">
        <title>Complete genome sequence of Shewanella psychrophila WP2, a deep sea bacterium isolated from west Pacific sediment.</title>
        <authorList>
            <person name="Xu G."/>
            <person name="Jian H."/>
        </authorList>
    </citation>
    <scope>NUCLEOTIDE SEQUENCE [LARGE SCALE GENOMIC DNA]</scope>
    <source>
        <strain evidence="1 2">WP2</strain>
    </source>
</reference>
<organism evidence="1 2">
    <name type="scientific">Shewanella psychrophila</name>
    <dbReference type="NCBI Taxonomy" id="225848"/>
    <lineage>
        <taxon>Bacteria</taxon>
        <taxon>Pseudomonadati</taxon>
        <taxon>Pseudomonadota</taxon>
        <taxon>Gammaproteobacteria</taxon>
        <taxon>Alteromonadales</taxon>
        <taxon>Shewanellaceae</taxon>
        <taxon>Shewanella</taxon>
    </lineage>
</organism>
<dbReference type="EMBL" id="CP014782">
    <property type="protein sequence ID" value="AQS39094.1"/>
    <property type="molecule type" value="Genomic_DNA"/>
</dbReference>
<dbReference type="OrthoDB" id="6263226at2"/>
<accession>A0A1S6HUC2</accession>
<keyword evidence="2" id="KW-1185">Reference proteome</keyword>
<dbReference type="Pfam" id="PF06041">
    <property type="entry name" value="DUF924"/>
    <property type="match status" value="1"/>
</dbReference>
<sequence>MNNFLRQWFSQYSKGKGVEIYMLSNEVKLDWFELLEQARAGQLDQWQKSPLGSLALILILGPVAFLLSDDYSYFHQRGRALCISGIEKGFDTQLEFVQRRCFYDPLYYSARAEDHRLLLLLLRGMQSHAQGDDKHAWNIWYKKALILSDCHGLQPMA</sequence>
<dbReference type="AlphaFoldDB" id="A0A1S6HUC2"/>
<dbReference type="Proteomes" id="UP000189545">
    <property type="component" value="Chromosome"/>
</dbReference>
<dbReference type="KEGG" id="spsw:Sps_03979"/>
<dbReference type="InterPro" id="IPR011990">
    <property type="entry name" value="TPR-like_helical_dom_sf"/>
</dbReference>
<dbReference type="InterPro" id="IPR010323">
    <property type="entry name" value="DUF924"/>
</dbReference>
<dbReference type="RefSeq" id="WP_077754053.1">
    <property type="nucleotide sequence ID" value="NZ_CP014782.1"/>
</dbReference>
<name>A0A1S6HUC2_9GAMM</name>
<proteinExistence type="predicted"/>
<evidence type="ECO:0000313" key="2">
    <source>
        <dbReference type="Proteomes" id="UP000189545"/>
    </source>
</evidence>
<dbReference type="SUPFAM" id="SSF48452">
    <property type="entry name" value="TPR-like"/>
    <property type="match status" value="1"/>
</dbReference>
<protein>
    <submittedName>
        <fullName evidence="1">Uncharacterized protein</fullName>
    </submittedName>
</protein>
<evidence type="ECO:0000313" key="1">
    <source>
        <dbReference type="EMBL" id="AQS39094.1"/>
    </source>
</evidence>
<gene>
    <name evidence="1" type="ORF">Sps_03979</name>
</gene>